<sequence>MSTILYDLPTREKTAWSLNPWKTRMTLNYKKIDYQTEWVEYPDLQPTLSSYGIPPNDHNDPSYLVDYTSPAIRFEDGAYAMDSWIIAQELEKRYPSPSLHLDDPVVEEVRSSIKSVDNPIRGAIIPRVARYLLPDRSREYFERTRAVRLGIPLSQFEKEKGGEQIWEDVKVPAQKFAEVLKRNGGPFFLGEEVSYADFIFVSFLHFLKMANADAFERFLALDPAFPAVYEACKPWLAKND</sequence>
<dbReference type="Proteomes" id="UP000799770">
    <property type="component" value="Unassembled WGS sequence"/>
</dbReference>
<evidence type="ECO:0000259" key="1">
    <source>
        <dbReference type="Pfam" id="PF13409"/>
    </source>
</evidence>
<dbReference type="AlphaFoldDB" id="A0A6A5ZN26"/>
<dbReference type="Gene3D" id="3.40.30.10">
    <property type="entry name" value="Glutaredoxin"/>
    <property type="match status" value="1"/>
</dbReference>
<organism evidence="3 4">
    <name type="scientific">Lophiotrema nucula</name>
    <dbReference type="NCBI Taxonomy" id="690887"/>
    <lineage>
        <taxon>Eukaryota</taxon>
        <taxon>Fungi</taxon>
        <taxon>Dikarya</taxon>
        <taxon>Ascomycota</taxon>
        <taxon>Pezizomycotina</taxon>
        <taxon>Dothideomycetes</taxon>
        <taxon>Pleosporomycetidae</taxon>
        <taxon>Pleosporales</taxon>
        <taxon>Lophiotremataceae</taxon>
        <taxon>Lophiotrema</taxon>
    </lineage>
</organism>
<evidence type="ECO:0000259" key="2">
    <source>
        <dbReference type="Pfam" id="PF22041"/>
    </source>
</evidence>
<dbReference type="InterPro" id="IPR004045">
    <property type="entry name" value="Glutathione_S-Trfase_N"/>
</dbReference>
<gene>
    <name evidence="3" type="ORF">BDV96DRAFT_276105</name>
</gene>
<evidence type="ECO:0000313" key="3">
    <source>
        <dbReference type="EMBL" id="KAF2120809.1"/>
    </source>
</evidence>
<dbReference type="EMBL" id="ML977313">
    <property type="protein sequence ID" value="KAF2120809.1"/>
    <property type="molecule type" value="Genomic_DNA"/>
</dbReference>
<feature type="domain" description="GST N-terminal" evidence="1">
    <location>
        <begin position="16"/>
        <end position="92"/>
    </location>
</feature>
<dbReference type="InterPro" id="IPR036282">
    <property type="entry name" value="Glutathione-S-Trfase_C_sf"/>
</dbReference>
<dbReference type="Pfam" id="PF13409">
    <property type="entry name" value="GST_N_2"/>
    <property type="match status" value="1"/>
</dbReference>
<dbReference type="CDD" id="cd00299">
    <property type="entry name" value="GST_C_family"/>
    <property type="match status" value="1"/>
</dbReference>
<dbReference type="OrthoDB" id="4951845at2759"/>
<dbReference type="SUPFAM" id="SSF52833">
    <property type="entry name" value="Thioredoxin-like"/>
    <property type="match status" value="1"/>
</dbReference>
<dbReference type="Gene3D" id="1.20.1050.10">
    <property type="match status" value="1"/>
</dbReference>
<protein>
    <submittedName>
        <fullName evidence="3">Glutathione S-transferas-like protein</fullName>
    </submittedName>
</protein>
<name>A0A6A5ZN26_9PLEO</name>
<evidence type="ECO:0000313" key="4">
    <source>
        <dbReference type="Proteomes" id="UP000799770"/>
    </source>
</evidence>
<dbReference type="InterPro" id="IPR054416">
    <property type="entry name" value="GST_UstS-like_C"/>
</dbReference>
<dbReference type="SUPFAM" id="SSF47616">
    <property type="entry name" value="GST C-terminal domain-like"/>
    <property type="match status" value="1"/>
</dbReference>
<keyword evidence="4" id="KW-1185">Reference proteome</keyword>
<dbReference type="InterPro" id="IPR036249">
    <property type="entry name" value="Thioredoxin-like_sf"/>
</dbReference>
<proteinExistence type="predicted"/>
<dbReference type="Pfam" id="PF22041">
    <property type="entry name" value="GST_C_7"/>
    <property type="match status" value="1"/>
</dbReference>
<feature type="domain" description="Glutathione S-transferase UstS-like C-terminal" evidence="2">
    <location>
        <begin position="115"/>
        <end position="210"/>
    </location>
</feature>
<reference evidence="3" key="1">
    <citation type="journal article" date="2020" name="Stud. Mycol.">
        <title>101 Dothideomycetes genomes: a test case for predicting lifestyles and emergence of pathogens.</title>
        <authorList>
            <person name="Haridas S."/>
            <person name="Albert R."/>
            <person name="Binder M."/>
            <person name="Bloem J."/>
            <person name="Labutti K."/>
            <person name="Salamov A."/>
            <person name="Andreopoulos B."/>
            <person name="Baker S."/>
            <person name="Barry K."/>
            <person name="Bills G."/>
            <person name="Bluhm B."/>
            <person name="Cannon C."/>
            <person name="Castanera R."/>
            <person name="Culley D."/>
            <person name="Daum C."/>
            <person name="Ezra D."/>
            <person name="Gonzalez J."/>
            <person name="Henrissat B."/>
            <person name="Kuo A."/>
            <person name="Liang C."/>
            <person name="Lipzen A."/>
            <person name="Lutzoni F."/>
            <person name="Magnuson J."/>
            <person name="Mondo S."/>
            <person name="Nolan M."/>
            <person name="Ohm R."/>
            <person name="Pangilinan J."/>
            <person name="Park H.-J."/>
            <person name="Ramirez L."/>
            <person name="Alfaro M."/>
            <person name="Sun H."/>
            <person name="Tritt A."/>
            <person name="Yoshinaga Y."/>
            <person name="Zwiers L.-H."/>
            <person name="Turgeon B."/>
            <person name="Goodwin S."/>
            <person name="Spatafora J."/>
            <person name="Crous P."/>
            <person name="Grigoriev I."/>
        </authorList>
    </citation>
    <scope>NUCLEOTIDE SEQUENCE</scope>
    <source>
        <strain evidence="3">CBS 627.86</strain>
    </source>
</reference>
<accession>A0A6A5ZN26</accession>